<comment type="caution">
    <text evidence="1">The sequence shown here is derived from an EMBL/GenBank/DDBJ whole genome shotgun (WGS) entry which is preliminary data.</text>
</comment>
<organism evidence="1 2">
    <name type="scientific">Coniochaeta pulveracea</name>
    <dbReference type="NCBI Taxonomy" id="177199"/>
    <lineage>
        <taxon>Eukaryota</taxon>
        <taxon>Fungi</taxon>
        <taxon>Dikarya</taxon>
        <taxon>Ascomycota</taxon>
        <taxon>Pezizomycotina</taxon>
        <taxon>Sordariomycetes</taxon>
        <taxon>Sordariomycetidae</taxon>
        <taxon>Coniochaetales</taxon>
        <taxon>Coniochaetaceae</taxon>
        <taxon>Coniochaeta</taxon>
    </lineage>
</organism>
<evidence type="ECO:0000313" key="2">
    <source>
        <dbReference type="Proteomes" id="UP000275385"/>
    </source>
</evidence>
<sequence>MEARLLHNEISHLTALLSLIYPGQRFPEQEGIDDTPHLRGRDPTSFPQNVVEFGDDEGEHVDETEFECELTSIEAPASDALKQRALDRLAEVLARYKTNPKNVRAHTSGSNRDAKHVASVVLVEDSDPEYGYTTFVCSKNEGLDAVDMAFLAELKRYLERAATCKRDSILNEPLPS</sequence>
<dbReference type="Proteomes" id="UP000275385">
    <property type="component" value="Unassembled WGS sequence"/>
</dbReference>
<accession>A0A420YLX2</accession>
<proteinExistence type="predicted"/>
<dbReference type="AlphaFoldDB" id="A0A420YLX2"/>
<name>A0A420YLX2_9PEZI</name>
<keyword evidence="2" id="KW-1185">Reference proteome</keyword>
<dbReference type="STRING" id="177199.A0A420YLX2"/>
<protein>
    <submittedName>
        <fullName evidence="1">Uncharacterized protein</fullName>
    </submittedName>
</protein>
<dbReference type="OrthoDB" id="6612291at2759"/>
<reference evidence="1 2" key="1">
    <citation type="submission" date="2018-08" db="EMBL/GenBank/DDBJ databases">
        <title>Draft genome of the lignicolous fungus Coniochaeta pulveracea.</title>
        <authorList>
            <person name="Borstlap C.J."/>
            <person name="De Witt R.N."/>
            <person name="Botha A."/>
            <person name="Volschenk H."/>
        </authorList>
    </citation>
    <scope>NUCLEOTIDE SEQUENCE [LARGE SCALE GENOMIC DNA]</scope>
    <source>
        <strain evidence="1 2">CAB683</strain>
    </source>
</reference>
<gene>
    <name evidence="1" type="ORF">DL546_008811</name>
</gene>
<dbReference type="EMBL" id="QVQW01000003">
    <property type="protein sequence ID" value="RKU48903.1"/>
    <property type="molecule type" value="Genomic_DNA"/>
</dbReference>
<evidence type="ECO:0000313" key="1">
    <source>
        <dbReference type="EMBL" id="RKU48903.1"/>
    </source>
</evidence>